<evidence type="ECO:0000256" key="1">
    <source>
        <dbReference type="ARBA" id="ARBA00006479"/>
    </source>
</evidence>
<organism evidence="2 3">
    <name type="scientific">[Bacillus] enclensis</name>
    <dbReference type="NCBI Taxonomy" id="1402860"/>
    <lineage>
        <taxon>Bacteria</taxon>
        <taxon>Bacillati</taxon>
        <taxon>Bacillota</taxon>
        <taxon>Bacilli</taxon>
        <taxon>Bacillales</taxon>
        <taxon>Bacillaceae</taxon>
        <taxon>Rossellomorea</taxon>
    </lineage>
</organism>
<proteinExistence type="inferred from homology"/>
<dbReference type="InterPro" id="IPR049874">
    <property type="entry name" value="ROK_cs"/>
</dbReference>
<comment type="similarity">
    <text evidence="1">Belongs to the ROK (NagC/XylR) family.</text>
</comment>
<dbReference type="PROSITE" id="PS01125">
    <property type="entry name" value="ROK"/>
    <property type="match status" value="1"/>
</dbReference>
<dbReference type="InterPro" id="IPR000600">
    <property type="entry name" value="ROK"/>
</dbReference>
<accession>A0A1C4CUS8</accession>
<reference evidence="3" key="1">
    <citation type="submission" date="2016-08" db="EMBL/GenBank/DDBJ databases">
        <authorList>
            <person name="Varghese N."/>
            <person name="Submissions Spin"/>
        </authorList>
    </citation>
    <scope>NUCLEOTIDE SEQUENCE [LARGE SCALE GENOMIC DNA]</scope>
    <source>
        <strain evidence="3">SGD-1123</strain>
    </source>
</reference>
<keyword evidence="2" id="KW-0418">Kinase</keyword>
<dbReference type="SUPFAM" id="SSF53067">
    <property type="entry name" value="Actin-like ATPase domain"/>
    <property type="match status" value="1"/>
</dbReference>
<dbReference type="EMBL" id="FMAU01000004">
    <property type="protein sequence ID" value="SCC22826.1"/>
    <property type="molecule type" value="Genomic_DNA"/>
</dbReference>
<dbReference type="GO" id="GO:0016301">
    <property type="term" value="F:kinase activity"/>
    <property type="evidence" value="ECO:0007669"/>
    <property type="project" value="UniProtKB-KW"/>
</dbReference>
<keyword evidence="3" id="KW-1185">Reference proteome</keyword>
<name>A0A1C4CUS8_9BACI</name>
<dbReference type="CDD" id="cd24068">
    <property type="entry name" value="ASKHA_NBD_ROK_FnNanK-like"/>
    <property type="match status" value="1"/>
</dbReference>
<protein>
    <submittedName>
        <fullName evidence="2">ROK family protein (Putative glucokinase)</fullName>
    </submittedName>
</protein>
<evidence type="ECO:0000313" key="3">
    <source>
        <dbReference type="Proteomes" id="UP000181997"/>
    </source>
</evidence>
<dbReference type="InterPro" id="IPR043129">
    <property type="entry name" value="ATPase_NBD"/>
</dbReference>
<keyword evidence="2" id="KW-0808">Transferase</keyword>
<dbReference type="Gene3D" id="3.30.420.40">
    <property type="match status" value="2"/>
</dbReference>
<dbReference type="Pfam" id="PF00480">
    <property type="entry name" value="ROK"/>
    <property type="match status" value="1"/>
</dbReference>
<dbReference type="PANTHER" id="PTHR18964:SF165">
    <property type="entry name" value="BETA-GLUCOSIDE KINASE"/>
    <property type="match status" value="1"/>
</dbReference>
<dbReference type="AlphaFoldDB" id="A0A1C4CUS8"/>
<evidence type="ECO:0000313" key="2">
    <source>
        <dbReference type="EMBL" id="SCC22826.1"/>
    </source>
</evidence>
<sequence length="321" mass="34539">MGFSLLYFTGEGRRMKMLLGVFDIGGTSIKYGVVNPEGQLLFHDSLATEAHLGGEAVIEKVINVSKDLMDRWEISGISISSAGQVNSETGMIVYATDNIPRYTGLNIVDLVKEETHLPVVAENDVNCTALGEYWLGAAKGMDDFVCVTIGTGIGGALFLDGKLYTGKGYCAGEIGHITLYPEGKECTCGRTGCFESYASSKALTELITQETGEIVPLIQYFEEVKNGDTESMALFDRWLNDLTTGLSSIVHLLNPELIVLGGGISAQGDFLLDAIKHALLPKLMPYHARTLKIKLAENGNGANLLGAAQNFYMHSTHGGES</sequence>
<dbReference type="Proteomes" id="UP000181997">
    <property type="component" value="Unassembled WGS sequence"/>
</dbReference>
<gene>
    <name evidence="2" type="ORF">GA0061094_3259</name>
</gene>
<dbReference type="PANTHER" id="PTHR18964">
    <property type="entry name" value="ROK (REPRESSOR, ORF, KINASE) FAMILY"/>
    <property type="match status" value="1"/>
</dbReference>